<dbReference type="SMART" id="SM00758">
    <property type="entry name" value="PA14"/>
    <property type="match status" value="1"/>
</dbReference>
<dbReference type="PROSITE" id="PS51123">
    <property type="entry name" value="OMPA_2"/>
    <property type="match status" value="1"/>
</dbReference>
<feature type="region of interest" description="Disordered" evidence="5">
    <location>
        <begin position="216"/>
        <end position="247"/>
    </location>
</feature>
<dbReference type="GO" id="GO:0009279">
    <property type="term" value="C:cell outer membrane"/>
    <property type="evidence" value="ECO:0007669"/>
    <property type="project" value="UniProtKB-SubCell"/>
</dbReference>
<dbReference type="InterPro" id="IPR006664">
    <property type="entry name" value="OMP_bac"/>
</dbReference>
<dbReference type="Gene3D" id="3.30.1330.60">
    <property type="entry name" value="OmpA-like domain"/>
    <property type="match status" value="1"/>
</dbReference>
<dbReference type="SUPFAM" id="SSF103088">
    <property type="entry name" value="OmpA-like"/>
    <property type="match status" value="1"/>
</dbReference>
<feature type="domain" description="OmpA-like" evidence="6">
    <location>
        <begin position="252"/>
        <end position="366"/>
    </location>
</feature>
<dbReference type="Pfam" id="PF00691">
    <property type="entry name" value="OmpA"/>
    <property type="match status" value="1"/>
</dbReference>
<dbReference type="PRINTS" id="PR01021">
    <property type="entry name" value="OMPADOMAIN"/>
</dbReference>
<comment type="subcellular location">
    <subcellularLocation>
        <location evidence="1">Cell outer membrane</location>
    </subcellularLocation>
</comment>
<evidence type="ECO:0000256" key="4">
    <source>
        <dbReference type="PROSITE-ProRule" id="PRU00473"/>
    </source>
</evidence>
<dbReference type="Proteomes" id="UP000829925">
    <property type="component" value="Chromosome"/>
</dbReference>
<dbReference type="Gene3D" id="3.90.182.10">
    <property type="entry name" value="Toxin - Anthrax Protective Antigen,domain 1"/>
    <property type="match status" value="1"/>
</dbReference>
<dbReference type="InterPro" id="IPR050330">
    <property type="entry name" value="Bact_OuterMem_StrucFunc"/>
</dbReference>
<feature type="domain" description="PA14" evidence="7">
    <location>
        <begin position="4"/>
        <end position="153"/>
    </location>
</feature>
<evidence type="ECO:0000256" key="5">
    <source>
        <dbReference type="SAM" id="MobiDB-lite"/>
    </source>
</evidence>
<evidence type="ECO:0000256" key="3">
    <source>
        <dbReference type="ARBA" id="ARBA00023237"/>
    </source>
</evidence>
<dbReference type="EMBL" id="CP095053">
    <property type="protein sequence ID" value="UOR04566.1"/>
    <property type="molecule type" value="Genomic_DNA"/>
</dbReference>
<dbReference type="KEGG" id="haei:MUN82_16655"/>
<evidence type="ECO:0000256" key="2">
    <source>
        <dbReference type="ARBA" id="ARBA00023136"/>
    </source>
</evidence>
<keyword evidence="2 4" id="KW-0472">Membrane</keyword>
<name>A0A8T9SXN6_9BACT</name>
<evidence type="ECO:0000256" key="1">
    <source>
        <dbReference type="ARBA" id="ARBA00004442"/>
    </source>
</evidence>
<accession>A0A8T9SXN6</accession>
<gene>
    <name evidence="8" type="ORF">MUN82_16655</name>
</gene>
<feature type="region of interest" description="Disordered" evidence="5">
    <location>
        <begin position="344"/>
        <end position="366"/>
    </location>
</feature>
<keyword evidence="9" id="KW-1185">Reference proteome</keyword>
<dbReference type="InterPro" id="IPR037524">
    <property type="entry name" value="PA14/GLEYA"/>
</dbReference>
<proteinExistence type="predicted"/>
<sequence length="366" mass="40535">MPPTVGTGLQGQYYVGREFDKLVLTRLDPTIDFNWSYGPPTPGRTSERFVSPGPGVPGEVFSARWTGYLYAPVSGTYTLHITTDDGMRVWLGNRLLLDGWHDQWVTTYATRICLTAGRYYPLRLEYYQVHFDTRALLAWQTPPLTAPSAWDKLLAAVGLDDTDPAPIPTRYLYPPRPAASPRPTPPAPVVAAALSALPSAPVPKAARVIPPRLAQPTMRRRSRPQPLAALRPQTTTTDTATPPPTLPTLRTLTKGETLTLPNLYFTRSTAALLPTSYPTLNTLARTLQQQPALRLTIAGHTDNVGDAQLNQRLSEQRARVVRRYLVQQGIDSLRLAAVGYGGTRPVADNHDPRQRPRNRRVEVIVE</sequence>
<organism evidence="8 9">
    <name type="scientific">Hymenobacter aerilatus</name>
    <dbReference type="NCBI Taxonomy" id="2932251"/>
    <lineage>
        <taxon>Bacteria</taxon>
        <taxon>Pseudomonadati</taxon>
        <taxon>Bacteroidota</taxon>
        <taxon>Cytophagia</taxon>
        <taxon>Cytophagales</taxon>
        <taxon>Hymenobacteraceae</taxon>
        <taxon>Hymenobacter</taxon>
    </lineage>
</organism>
<dbReference type="CDD" id="cd07185">
    <property type="entry name" value="OmpA_C-like"/>
    <property type="match status" value="1"/>
</dbReference>
<dbReference type="PROSITE" id="PS51820">
    <property type="entry name" value="PA14"/>
    <property type="match status" value="1"/>
</dbReference>
<dbReference type="PANTHER" id="PTHR30329">
    <property type="entry name" value="STATOR ELEMENT OF FLAGELLAR MOTOR COMPLEX"/>
    <property type="match status" value="1"/>
</dbReference>
<dbReference type="InterPro" id="IPR006665">
    <property type="entry name" value="OmpA-like"/>
</dbReference>
<dbReference type="PANTHER" id="PTHR30329:SF21">
    <property type="entry name" value="LIPOPROTEIN YIAD-RELATED"/>
    <property type="match status" value="1"/>
</dbReference>
<evidence type="ECO:0000259" key="7">
    <source>
        <dbReference type="PROSITE" id="PS51820"/>
    </source>
</evidence>
<evidence type="ECO:0000313" key="9">
    <source>
        <dbReference type="Proteomes" id="UP000829925"/>
    </source>
</evidence>
<dbReference type="AlphaFoldDB" id="A0A8T9SXN6"/>
<feature type="compositionally biased region" description="Basic and acidic residues" evidence="5">
    <location>
        <begin position="347"/>
        <end position="366"/>
    </location>
</feature>
<dbReference type="InterPro" id="IPR036737">
    <property type="entry name" value="OmpA-like_sf"/>
</dbReference>
<dbReference type="InterPro" id="IPR011658">
    <property type="entry name" value="PA14_dom"/>
</dbReference>
<evidence type="ECO:0000259" key="6">
    <source>
        <dbReference type="PROSITE" id="PS51123"/>
    </source>
</evidence>
<keyword evidence="3" id="KW-0998">Cell outer membrane</keyword>
<dbReference type="Pfam" id="PF07691">
    <property type="entry name" value="PA14"/>
    <property type="match status" value="1"/>
</dbReference>
<dbReference type="RefSeq" id="WP_245092272.1">
    <property type="nucleotide sequence ID" value="NZ_CP095053.1"/>
</dbReference>
<protein>
    <submittedName>
        <fullName evidence="8">PA14 domain-containing protein</fullName>
    </submittedName>
</protein>
<feature type="compositionally biased region" description="Low complexity" evidence="5">
    <location>
        <begin position="228"/>
        <end position="240"/>
    </location>
</feature>
<dbReference type="SUPFAM" id="SSF56988">
    <property type="entry name" value="Anthrax protective antigen"/>
    <property type="match status" value="1"/>
</dbReference>
<reference evidence="8 9" key="1">
    <citation type="submission" date="2022-04" db="EMBL/GenBank/DDBJ databases">
        <title>Hymenobacter sp. isolated from the air.</title>
        <authorList>
            <person name="Won M."/>
            <person name="Lee C.-M."/>
            <person name="Woen H.-Y."/>
            <person name="Kwon S.-W."/>
        </authorList>
    </citation>
    <scope>NUCLEOTIDE SEQUENCE [LARGE SCALE GENOMIC DNA]</scope>
    <source>
        <strain evidence="9">5413 J-13</strain>
    </source>
</reference>
<evidence type="ECO:0000313" key="8">
    <source>
        <dbReference type="EMBL" id="UOR04566.1"/>
    </source>
</evidence>